<evidence type="ECO:0000256" key="4">
    <source>
        <dbReference type="ARBA" id="ARBA00022989"/>
    </source>
</evidence>
<dbReference type="EMBL" id="CP121687">
    <property type="protein sequence ID" value="WZL70288.1"/>
    <property type="molecule type" value="Genomic_DNA"/>
</dbReference>
<keyword evidence="5 6" id="KW-0472">Membrane</keyword>
<evidence type="ECO:0000313" key="8">
    <source>
        <dbReference type="Proteomes" id="UP001486565"/>
    </source>
</evidence>
<dbReference type="PANTHER" id="PTHR30482">
    <property type="entry name" value="HIGH-AFFINITY BRANCHED-CHAIN AMINO ACID TRANSPORT SYSTEM PERMEASE"/>
    <property type="match status" value="1"/>
</dbReference>
<dbReference type="InterPro" id="IPR001851">
    <property type="entry name" value="ABC_transp_permease"/>
</dbReference>
<keyword evidence="3 6" id="KW-0812">Transmembrane</keyword>
<keyword evidence="4 6" id="KW-1133">Transmembrane helix</keyword>
<feature type="transmembrane region" description="Helical" evidence="6">
    <location>
        <begin position="280"/>
        <end position="299"/>
    </location>
</feature>
<feature type="transmembrane region" description="Helical" evidence="6">
    <location>
        <begin position="33"/>
        <end position="52"/>
    </location>
</feature>
<dbReference type="PANTHER" id="PTHR30482:SF10">
    <property type="entry name" value="HIGH-AFFINITY BRANCHED-CHAIN AMINO ACID TRANSPORT PROTEIN BRAE"/>
    <property type="match status" value="1"/>
</dbReference>
<dbReference type="CDD" id="cd06581">
    <property type="entry name" value="TM_PBP1_LivM_like"/>
    <property type="match status" value="1"/>
</dbReference>
<evidence type="ECO:0000256" key="3">
    <source>
        <dbReference type="ARBA" id="ARBA00022692"/>
    </source>
</evidence>
<evidence type="ECO:0000256" key="6">
    <source>
        <dbReference type="SAM" id="Phobius"/>
    </source>
</evidence>
<keyword evidence="8" id="KW-1185">Reference proteome</keyword>
<feature type="transmembrane region" description="Helical" evidence="6">
    <location>
        <begin position="121"/>
        <end position="140"/>
    </location>
</feature>
<reference evidence="7 8" key="1">
    <citation type="submission" date="2023-03" db="EMBL/GenBank/DDBJ databases">
        <title>Novel Species.</title>
        <authorList>
            <person name="Ma S."/>
        </authorList>
    </citation>
    <scope>NUCLEOTIDE SEQUENCE [LARGE SCALE GENOMIC DNA]</scope>
    <source>
        <strain evidence="7 8">LIND6LT2</strain>
    </source>
</reference>
<dbReference type="RefSeq" id="WP_341877251.1">
    <property type="nucleotide sequence ID" value="NZ_CP121687.1"/>
</dbReference>
<dbReference type="Proteomes" id="UP001486565">
    <property type="component" value="Chromosome"/>
</dbReference>
<feature type="transmembrane region" description="Helical" evidence="6">
    <location>
        <begin position="92"/>
        <end position="115"/>
    </location>
</feature>
<accession>A0ABZ2Y4K3</accession>
<feature type="transmembrane region" description="Helical" evidence="6">
    <location>
        <begin position="241"/>
        <end position="268"/>
    </location>
</feature>
<feature type="transmembrane region" description="Helical" evidence="6">
    <location>
        <begin position="152"/>
        <end position="176"/>
    </location>
</feature>
<organism evidence="7 8">
    <name type="scientific">Defluviitalea saccharophila</name>
    <dbReference type="NCBI Taxonomy" id="879970"/>
    <lineage>
        <taxon>Bacteria</taxon>
        <taxon>Bacillati</taxon>
        <taxon>Bacillota</taxon>
        <taxon>Clostridia</taxon>
        <taxon>Lachnospirales</taxon>
        <taxon>Defluviitaleaceae</taxon>
        <taxon>Defluviitalea</taxon>
    </lineage>
</organism>
<name>A0ABZ2Y4K3_9FIRM</name>
<proteinExistence type="predicted"/>
<gene>
    <name evidence="7" type="ORF">QBE51_01795</name>
</gene>
<evidence type="ECO:0000313" key="7">
    <source>
        <dbReference type="EMBL" id="WZL70288.1"/>
    </source>
</evidence>
<feature type="transmembrane region" description="Helical" evidence="6">
    <location>
        <begin position="6"/>
        <end position="26"/>
    </location>
</feature>
<dbReference type="Pfam" id="PF02653">
    <property type="entry name" value="BPD_transp_2"/>
    <property type="match status" value="1"/>
</dbReference>
<evidence type="ECO:0000256" key="1">
    <source>
        <dbReference type="ARBA" id="ARBA00004651"/>
    </source>
</evidence>
<protein>
    <submittedName>
        <fullName evidence="7">Branched-chain amino acid ABC transporter permease</fullName>
    </submittedName>
</protein>
<evidence type="ECO:0000256" key="5">
    <source>
        <dbReference type="ARBA" id="ARBA00023136"/>
    </source>
</evidence>
<feature type="transmembrane region" description="Helical" evidence="6">
    <location>
        <begin position="58"/>
        <end position="80"/>
    </location>
</feature>
<evidence type="ECO:0000256" key="2">
    <source>
        <dbReference type="ARBA" id="ARBA00022475"/>
    </source>
</evidence>
<comment type="subcellular location">
    <subcellularLocation>
        <location evidence="1">Cell membrane</location>
        <topology evidence="1">Multi-pass membrane protein</topology>
    </subcellularLocation>
</comment>
<dbReference type="InterPro" id="IPR043428">
    <property type="entry name" value="LivM-like"/>
</dbReference>
<feature type="transmembrane region" description="Helical" evidence="6">
    <location>
        <begin position="207"/>
        <end position="229"/>
    </location>
</feature>
<keyword evidence="2" id="KW-1003">Cell membrane</keyword>
<sequence>MNKRLKSYSINIGAIIVIYALLTLLMKTGIINSYYEVIVISIGINIILAASLNLATGYLGQLALGHAGFMAVGAYVSAICTSHMNLPDTLQLIVSILVGGIVAGIFGILVGVPALRLKGDYLAIITLAFGEIIRVIILNLKITGGARGLKGIPPLTGFNSVFWITIIIVAIIYTLINSRHGRAIISIREDEIAAESVGIPTTYYKNFAFSLAAVFAGIGGGLYAHYYTVLDPGYFDFMRSIEILIIVVLGGMGSLTGSIVAAIVLTIIPQLLIDFADWRMLIYSIILIIMMLFRPEGLFGKKEFSLITLLKGKQQALNTAPNSNGRSE</sequence>